<dbReference type="AlphaFoldDB" id="A0A132NU29"/>
<evidence type="ECO:0000256" key="2">
    <source>
        <dbReference type="SAM" id="MobiDB-lite"/>
    </source>
</evidence>
<dbReference type="Proteomes" id="UP000070089">
    <property type="component" value="Unassembled WGS sequence"/>
</dbReference>
<feature type="region of interest" description="Disordered" evidence="2">
    <location>
        <begin position="336"/>
        <end position="365"/>
    </location>
</feature>
<proteinExistence type="predicted"/>
<protein>
    <submittedName>
        <fullName evidence="3">Uncharacterized protein</fullName>
    </submittedName>
</protein>
<organism evidence="3 4">
    <name type="scientific">Giardia duodenalis assemblage B</name>
    <dbReference type="NCBI Taxonomy" id="1394984"/>
    <lineage>
        <taxon>Eukaryota</taxon>
        <taxon>Metamonada</taxon>
        <taxon>Diplomonadida</taxon>
        <taxon>Hexamitidae</taxon>
        <taxon>Giardiinae</taxon>
        <taxon>Giardia</taxon>
    </lineage>
</organism>
<feature type="region of interest" description="Disordered" evidence="2">
    <location>
        <begin position="175"/>
        <end position="196"/>
    </location>
</feature>
<name>A0A132NU29_GIAIN</name>
<sequence>MTFHYIAVTGGMNSKKCCKMRGSGRVLTLRDLSEVELEDIVFEKAGQSLWQARTGLETASKIPGNMTVSGRIGSPRAISLKDALQLENHALATSYLLNRDPKPTRTASAHITRLFRPPANVITQRMVNERKDEADRLERDVELLKRRINKLKLKHEIEEQSARNIAVKLEETQKARELRAKSQESRRLQREQREKSIINQHKQNVEMTLAINGNIRTRKAEIEQSKRASVAALRQELAAAHATLSEEYDRELEERHQKIVRARMQMPDSEAKIRARVLTQATEKQEARRALLDTEQKRIKVSLKELAALQDKEKAISDLVAIQRVNKADAKQRFTPWLHNESSTHARPRSAPYSTSIKGISEPKN</sequence>
<evidence type="ECO:0000256" key="1">
    <source>
        <dbReference type="SAM" id="Coils"/>
    </source>
</evidence>
<gene>
    <name evidence="3" type="ORF">QR46_2422</name>
</gene>
<keyword evidence="1" id="KW-0175">Coiled coil</keyword>
<dbReference type="OrthoDB" id="10259312at2759"/>
<reference evidence="3 4" key="1">
    <citation type="journal article" date="2015" name="Mol. Biochem. Parasitol.">
        <title>Identification of polymorphic genes for use in assemblage B genotyping assays through comparative genomics of multiple assemblage B Giardia duodenalis isolates.</title>
        <authorList>
            <person name="Wielinga C."/>
            <person name="Thompson R.C."/>
            <person name="Monis P."/>
            <person name="Ryan U."/>
        </authorList>
    </citation>
    <scope>NUCLEOTIDE SEQUENCE [LARGE SCALE GENOMIC DNA]</scope>
    <source>
        <strain evidence="3 4">BAH15c1</strain>
    </source>
</reference>
<evidence type="ECO:0000313" key="4">
    <source>
        <dbReference type="Proteomes" id="UP000070089"/>
    </source>
</evidence>
<feature type="coiled-coil region" evidence="1">
    <location>
        <begin position="127"/>
        <end position="161"/>
    </location>
</feature>
<comment type="caution">
    <text evidence="3">The sequence shown here is derived from an EMBL/GenBank/DDBJ whole genome shotgun (WGS) entry which is preliminary data.</text>
</comment>
<dbReference type="VEuPathDB" id="GiardiaDB:QR46_2422"/>
<dbReference type="EMBL" id="JXTI01000063">
    <property type="protein sequence ID" value="KWX13603.1"/>
    <property type="molecule type" value="Genomic_DNA"/>
</dbReference>
<evidence type="ECO:0000313" key="3">
    <source>
        <dbReference type="EMBL" id="KWX13603.1"/>
    </source>
</evidence>
<accession>A0A132NU29</accession>